<name>C7MM67_CRYCD</name>
<dbReference type="Pfam" id="PF05133">
    <property type="entry name" value="SPP1_portal"/>
    <property type="match status" value="1"/>
</dbReference>
<dbReference type="EMBL" id="CP001682">
    <property type="protein sequence ID" value="ACU94007.1"/>
    <property type="molecule type" value="Genomic_DNA"/>
</dbReference>
<reference evidence="1 2" key="1">
    <citation type="journal article" date="2009" name="Stand. Genomic Sci.">
        <title>Complete genome sequence of Cryptobacterium curtum type strain (12-3).</title>
        <authorList>
            <person name="Mavrommatis K."/>
            <person name="Pukall R."/>
            <person name="Rohde C."/>
            <person name="Chen F."/>
            <person name="Sims D."/>
            <person name="Brettin T."/>
            <person name="Kuske C."/>
            <person name="Detter J.C."/>
            <person name="Han C."/>
            <person name="Lapidus A."/>
            <person name="Copeland A."/>
            <person name="Glavina Del Rio T."/>
            <person name="Nolan M."/>
            <person name="Lucas S."/>
            <person name="Tice H."/>
            <person name="Cheng J.F."/>
            <person name="Bruce D."/>
            <person name="Goodwin L."/>
            <person name="Pitluck S."/>
            <person name="Ovchinnikova G."/>
            <person name="Pati A."/>
            <person name="Ivanova N."/>
            <person name="Chen A."/>
            <person name="Palaniappan K."/>
            <person name="Chain P."/>
            <person name="D'haeseleer P."/>
            <person name="Goker M."/>
            <person name="Bristow J."/>
            <person name="Eisen J.A."/>
            <person name="Markowitz V."/>
            <person name="Hugenholtz P."/>
            <person name="Rohde M."/>
            <person name="Klenk H.P."/>
            <person name="Kyrpides N.C."/>
        </authorList>
    </citation>
    <scope>NUCLEOTIDE SEQUENCE [LARGE SCALE GENOMIC DNA]</scope>
    <source>
        <strain evidence="2">ATCC 700683 / DSM 15641 / 12-3</strain>
    </source>
</reference>
<dbReference type="HOGENOM" id="CLU_042280_1_0_11"/>
<evidence type="ECO:0000313" key="1">
    <source>
        <dbReference type="EMBL" id="ACU94007.1"/>
    </source>
</evidence>
<dbReference type="RefSeq" id="WP_012802695.1">
    <property type="nucleotide sequence ID" value="NC_013170.1"/>
</dbReference>
<gene>
    <name evidence="1" type="ordered locus">Ccur_02800</name>
</gene>
<dbReference type="STRING" id="469378.Ccur_02800"/>
<accession>C7MM67</accession>
<protein>
    <recommendedName>
        <fullName evidence="3">Phage portal protein, putative, A118 family</fullName>
    </recommendedName>
</protein>
<sequence>MERYTVPAHVQDFIKAQGYPFPASDMDTYIQAWWELLHAQGDFWDYNDRSGGVYRRVHRRSIRPAKRVAKEWATLMLDEKTTVDCGEQTCTDWLAAYYGRIGFFARAQRLVQQAFALGTGAWALWLDTERGAMQVRRYSGSAVLPLSWDDDGVSECAFASQASVGGKMVDQVQMHLRRDDGYHIVSHLWDARTGHEIEIEGVAEDLPTGCPTPTFAIVTPGTDNTCVELSPYGESVYADAIDTLQSVDLCYDAVMNEVDLSKMRVFISDLLIDYQRDGEQVVAIPFGRDNVVFRNVATGANSSVKDSIEVSAPSMRTAEQLQAYRAALQSMGDACGFGLHYFDIDQTGGIRTATEVSSDNSQLMRSIATHENALGASLAQISRAVLHCARSVLNISLPAEGDLRVIFDDSIIQDTQALKQQDMAEVTAGVMSPWEYRVKWYGEDETTARERVPEQGIEPSMSLG</sequence>
<evidence type="ECO:0000313" key="2">
    <source>
        <dbReference type="Proteomes" id="UP000000954"/>
    </source>
</evidence>
<dbReference type="InterPro" id="IPR021145">
    <property type="entry name" value="Portal_protein_SPP1_Gp6-like"/>
</dbReference>
<organism evidence="1 2">
    <name type="scientific">Cryptobacterium curtum (strain ATCC 700683 / DSM 15641 / CCUG 43107 / 12-3)</name>
    <dbReference type="NCBI Taxonomy" id="469378"/>
    <lineage>
        <taxon>Bacteria</taxon>
        <taxon>Bacillati</taxon>
        <taxon>Actinomycetota</taxon>
        <taxon>Coriobacteriia</taxon>
        <taxon>Eggerthellales</taxon>
        <taxon>Eggerthellaceae</taxon>
        <taxon>Cryptobacterium</taxon>
    </lineage>
</organism>
<dbReference type="AlphaFoldDB" id="C7MM67"/>
<dbReference type="OrthoDB" id="1641671at2"/>
<dbReference type="KEGG" id="ccu:Ccur_02800"/>
<dbReference type="Proteomes" id="UP000000954">
    <property type="component" value="Chromosome"/>
</dbReference>
<keyword evidence="2" id="KW-1185">Reference proteome</keyword>
<proteinExistence type="predicted"/>
<dbReference type="eggNOG" id="ENOG502Z88Q">
    <property type="taxonomic scope" value="Bacteria"/>
</dbReference>
<evidence type="ECO:0008006" key="3">
    <source>
        <dbReference type="Google" id="ProtNLM"/>
    </source>
</evidence>